<dbReference type="InterPro" id="IPR050783">
    <property type="entry name" value="Oxylipin_biosynth_metab"/>
</dbReference>
<dbReference type="GO" id="GO:0004601">
    <property type="term" value="F:peroxidase activity"/>
    <property type="evidence" value="ECO:0007669"/>
    <property type="project" value="InterPro"/>
</dbReference>
<dbReference type="GO" id="GO:0016705">
    <property type="term" value="F:oxidoreductase activity, acting on paired donors, with incorporation or reduction of molecular oxygen"/>
    <property type="evidence" value="ECO:0007669"/>
    <property type="project" value="InterPro"/>
</dbReference>
<evidence type="ECO:0000256" key="3">
    <source>
        <dbReference type="ARBA" id="ARBA00022964"/>
    </source>
</evidence>
<proteinExistence type="predicted"/>
<dbReference type="GO" id="GO:0020037">
    <property type="term" value="F:heme binding"/>
    <property type="evidence" value="ECO:0007669"/>
    <property type="project" value="InterPro"/>
</dbReference>
<name>A0A4S8MRB2_DENBC</name>
<dbReference type="InterPro" id="IPR019791">
    <property type="entry name" value="Haem_peroxidase_animal"/>
</dbReference>
<dbReference type="Proteomes" id="UP000297245">
    <property type="component" value="Unassembled WGS sequence"/>
</dbReference>
<dbReference type="CDD" id="cd09817">
    <property type="entry name" value="linoleate_diol_synthase_like"/>
    <property type="match status" value="1"/>
</dbReference>
<dbReference type="GO" id="GO:0004497">
    <property type="term" value="F:monooxygenase activity"/>
    <property type="evidence" value="ECO:0007669"/>
    <property type="project" value="InterPro"/>
</dbReference>
<organism evidence="8 9">
    <name type="scientific">Dendrothele bispora (strain CBS 962.96)</name>
    <dbReference type="NCBI Taxonomy" id="1314807"/>
    <lineage>
        <taxon>Eukaryota</taxon>
        <taxon>Fungi</taxon>
        <taxon>Dikarya</taxon>
        <taxon>Basidiomycota</taxon>
        <taxon>Agaricomycotina</taxon>
        <taxon>Agaricomycetes</taxon>
        <taxon>Agaricomycetidae</taxon>
        <taxon>Agaricales</taxon>
        <taxon>Agaricales incertae sedis</taxon>
        <taxon>Dendrothele</taxon>
    </lineage>
</organism>
<dbReference type="GO" id="GO:0006631">
    <property type="term" value="P:fatty acid metabolic process"/>
    <property type="evidence" value="ECO:0007669"/>
    <property type="project" value="UniProtKB-ARBA"/>
</dbReference>
<feature type="compositionally biased region" description="Polar residues" evidence="7">
    <location>
        <begin position="1"/>
        <end position="11"/>
    </location>
</feature>
<reference evidence="8 9" key="1">
    <citation type="journal article" date="2019" name="Nat. Ecol. Evol.">
        <title>Megaphylogeny resolves global patterns of mushroom evolution.</title>
        <authorList>
            <person name="Varga T."/>
            <person name="Krizsan K."/>
            <person name="Foldi C."/>
            <person name="Dima B."/>
            <person name="Sanchez-Garcia M."/>
            <person name="Sanchez-Ramirez S."/>
            <person name="Szollosi G.J."/>
            <person name="Szarkandi J.G."/>
            <person name="Papp V."/>
            <person name="Albert L."/>
            <person name="Andreopoulos W."/>
            <person name="Angelini C."/>
            <person name="Antonin V."/>
            <person name="Barry K.W."/>
            <person name="Bougher N.L."/>
            <person name="Buchanan P."/>
            <person name="Buyck B."/>
            <person name="Bense V."/>
            <person name="Catcheside P."/>
            <person name="Chovatia M."/>
            <person name="Cooper J."/>
            <person name="Damon W."/>
            <person name="Desjardin D."/>
            <person name="Finy P."/>
            <person name="Geml J."/>
            <person name="Haridas S."/>
            <person name="Hughes K."/>
            <person name="Justo A."/>
            <person name="Karasinski D."/>
            <person name="Kautmanova I."/>
            <person name="Kiss B."/>
            <person name="Kocsube S."/>
            <person name="Kotiranta H."/>
            <person name="LaButti K.M."/>
            <person name="Lechner B.E."/>
            <person name="Liimatainen K."/>
            <person name="Lipzen A."/>
            <person name="Lukacs Z."/>
            <person name="Mihaltcheva S."/>
            <person name="Morgado L.N."/>
            <person name="Niskanen T."/>
            <person name="Noordeloos M.E."/>
            <person name="Ohm R.A."/>
            <person name="Ortiz-Santana B."/>
            <person name="Ovrebo C."/>
            <person name="Racz N."/>
            <person name="Riley R."/>
            <person name="Savchenko A."/>
            <person name="Shiryaev A."/>
            <person name="Soop K."/>
            <person name="Spirin V."/>
            <person name="Szebenyi C."/>
            <person name="Tomsovsky M."/>
            <person name="Tulloss R.E."/>
            <person name="Uehling J."/>
            <person name="Grigoriev I.V."/>
            <person name="Vagvolgyi C."/>
            <person name="Papp T."/>
            <person name="Martin F.M."/>
            <person name="Miettinen O."/>
            <person name="Hibbett D.S."/>
            <person name="Nagy L.G."/>
        </authorList>
    </citation>
    <scope>NUCLEOTIDE SEQUENCE [LARGE SCALE GENOMIC DNA]</scope>
    <source>
        <strain evidence="8 9">CBS 962.96</strain>
    </source>
</reference>
<feature type="region of interest" description="Disordered" evidence="7">
    <location>
        <begin position="1"/>
        <end position="26"/>
    </location>
</feature>
<dbReference type="OrthoDB" id="823504at2759"/>
<keyword evidence="1 6" id="KW-0349">Heme</keyword>
<feature type="binding site" description="axial binding residue" evidence="6">
    <location>
        <position position="358"/>
    </location>
    <ligand>
        <name>heme b</name>
        <dbReference type="ChEBI" id="CHEBI:60344"/>
    </ligand>
    <ligandPart>
        <name>Fe</name>
        <dbReference type="ChEBI" id="CHEBI:18248"/>
    </ligandPart>
</feature>
<protein>
    <submittedName>
        <fullName evidence="8">Linoleate diol synthase</fullName>
    </submittedName>
</protein>
<keyword evidence="3" id="KW-0223">Dioxygenase</keyword>
<evidence type="ECO:0000313" key="9">
    <source>
        <dbReference type="Proteomes" id="UP000297245"/>
    </source>
</evidence>
<keyword evidence="5 6" id="KW-0408">Iron</keyword>
<evidence type="ECO:0000256" key="1">
    <source>
        <dbReference type="ARBA" id="ARBA00022617"/>
    </source>
</evidence>
<gene>
    <name evidence="8" type="ORF">K435DRAFT_773705</name>
</gene>
<dbReference type="InterPro" id="IPR037120">
    <property type="entry name" value="Haem_peroxidase_sf_animal"/>
</dbReference>
<dbReference type="Pfam" id="PF03098">
    <property type="entry name" value="An_peroxidase"/>
    <property type="match status" value="1"/>
</dbReference>
<dbReference type="PROSITE" id="PS50292">
    <property type="entry name" value="PEROXIDASE_3"/>
    <property type="match status" value="1"/>
</dbReference>
<dbReference type="EMBL" id="ML179048">
    <property type="protein sequence ID" value="THV05525.1"/>
    <property type="molecule type" value="Genomic_DNA"/>
</dbReference>
<sequence>MVFDKSSQTDRNGAANGKVDSRTSTVKSTKSALDYSNVHNANALSAGVDFLSHKDGIDDRKLALEFGLSFLSKHPNGEISQNMQDKVIELLYNDLPHPPATNLGEKFAWRTADGSGNNIADPELGKAGGTYSRSVQQTHLRPQRELPDAGLLFDTLLKREGFVKHPAGLSSLMFSFAAFVIHTVFRTRHEDYNINDTSSYVDLAPLYGSNQEEQNKIRNRSDGRGHLYPDVFAEDRLLLLPPAVCVLLVLFSRNHNYIAKKLFDINERGTYKDPSQLSKEQANAQDEELFQTARLINIGWFGTVVFSDYLSCILGLVRQGSNWSLNPFGEIRKEDHSFFERGRGNSVSVEFNCLYRWHATTSEHDEQWVSQMTSQLFNGKEPETIADFKALAVKFKEMTTDLHAWTFGGLKRQENGYFKDEDLANLLKNATDQPAGAFRARGTPANMRLHEIMGIEQSRKWGVCTLNDFRKYLGLKTYSSFREWNPDPEIADAAEKLYGDINNLELYVGLQAEESKPVVEGAGLCPGYTISRAILSDAIALTRGDRFFTQDYTPYNLTTWGFADCQRDPNAFGFGSTLGRLFLRTLPNQFEENSTYAFFPLMTPDAMGTHLKKLNVADKYQLSKSPALFPFVSTGDYAQVGHILNSSDFSTQYQGRVARVIDGKGFFANGQNPQRESQIIEALSKPDSESEILEFFYRRTRQVIESESFHLSGAPNSKAVDIVRDVLRAIPIHWAADVGGIPLTTKSFEGEFTAKELFEMLGDIYSFIYLDIEHSKIMVLQEKVKTHVEKLSHYIEIGMATGLRRLSMAGVIDTISTLFSKSKKTQQHEVVKRLQQIGISSNELTNTVLAIMVGVSVELSVAFTNVVNFYLDSDHHMEIQQNSNKDKMEYYARQAMRSDPPFQGAFRKASKDQVAAGLDIREGTKVFLDIYSARTSTSQDPHKLPHDRMSKCLGETLTMKIIGEVLRAVFELRNLRRAPEQSGRLKRFKDSDQHDLRWAYLDENGFITPWPTSMIVQYDV</sequence>
<dbReference type="GO" id="GO:0051213">
    <property type="term" value="F:dioxygenase activity"/>
    <property type="evidence" value="ECO:0007669"/>
    <property type="project" value="UniProtKB-KW"/>
</dbReference>
<dbReference type="SUPFAM" id="SSF48113">
    <property type="entry name" value="Heme-dependent peroxidases"/>
    <property type="match status" value="1"/>
</dbReference>
<dbReference type="InterPro" id="IPR010255">
    <property type="entry name" value="Haem_peroxidase_sf"/>
</dbReference>
<evidence type="ECO:0000256" key="4">
    <source>
        <dbReference type="ARBA" id="ARBA00023002"/>
    </source>
</evidence>
<dbReference type="InterPro" id="IPR036396">
    <property type="entry name" value="Cyt_P450_sf"/>
</dbReference>
<keyword evidence="2 6" id="KW-0479">Metal-binding</keyword>
<evidence type="ECO:0000256" key="6">
    <source>
        <dbReference type="PIRSR" id="PIRSR619791-2"/>
    </source>
</evidence>
<evidence type="ECO:0000256" key="2">
    <source>
        <dbReference type="ARBA" id="ARBA00022723"/>
    </source>
</evidence>
<keyword evidence="9" id="KW-1185">Reference proteome</keyword>
<accession>A0A4S8MRB2</accession>
<dbReference type="InterPro" id="IPR034812">
    <property type="entry name" value="Ppo-like_N"/>
</dbReference>
<evidence type="ECO:0000313" key="8">
    <source>
        <dbReference type="EMBL" id="THV05525.1"/>
    </source>
</evidence>
<dbReference type="GO" id="GO:0006979">
    <property type="term" value="P:response to oxidative stress"/>
    <property type="evidence" value="ECO:0007669"/>
    <property type="project" value="InterPro"/>
</dbReference>
<dbReference type="PANTHER" id="PTHR11903:SF37">
    <property type="entry name" value="PSI-PRODUCING OXYGENASE A"/>
    <property type="match status" value="1"/>
</dbReference>
<evidence type="ECO:0000256" key="7">
    <source>
        <dbReference type="SAM" id="MobiDB-lite"/>
    </source>
</evidence>
<dbReference type="GO" id="GO:0005506">
    <property type="term" value="F:iron ion binding"/>
    <property type="evidence" value="ECO:0007669"/>
    <property type="project" value="InterPro"/>
</dbReference>
<dbReference type="AlphaFoldDB" id="A0A4S8MRB2"/>
<dbReference type="Gene3D" id="1.10.630.10">
    <property type="entry name" value="Cytochrome P450"/>
    <property type="match status" value="1"/>
</dbReference>
<evidence type="ECO:0000256" key="5">
    <source>
        <dbReference type="ARBA" id="ARBA00023004"/>
    </source>
</evidence>
<dbReference type="Gene3D" id="1.10.640.10">
    <property type="entry name" value="Haem peroxidase domain superfamily, animal type"/>
    <property type="match status" value="1"/>
</dbReference>
<keyword evidence="4" id="KW-0560">Oxidoreductase</keyword>
<dbReference type="PANTHER" id="PTHR11903">
    <property type="entry name" value="PROSTAGLANDIN G/H SYNTHASE"/>
    <property type="match status" value="1"/>
</dbReference>
<dbReference type="PRINTS" id="PR00457">
    <property type="entry name" value="ANPEROXIDASE"/>
</dbReference>
<dbReference type="SUPFAM" id="SSF48264">
    <property type="entry name" value="Cytochrome P450"/>
    <property type="match status" value="1"/>
</dbReference>